<feature type="transmembrane region" description="Helical" evidence="1">
    <location>
        <begin position="408"/>
        <end position="428"/>
    </location>
</feature>
<gene>
    <name evidence="2" type="ORF">Metli_1660</name>
</gene>
<accession>J1ARI0</accession>
<keyword evidence="3" id="KW-1185">Reference proteome</keyword>
<feature type="transmembrane region" description="Helical" evidence="1">
    <location>
        <begin position="565"/>
        <end position="583"/>
    </location>
</feature>
<keyword evidence="1" id="KW-1133">Transmembrane helix</keyword>
<dbReference type="STRING" id="28892.Metli_1660"/>
<feature type="transmembrane region" description="Helical" evidence="1">
    <location>
        <begin position="374"/>
        <end position="396"/>
    </location>
</feature>
<dbReference type="AlphaFoldDB" id="J1ARI0"/>
<feature type="transmembrane region" description="Helical" evidence="1">
    <location>
        <begin position="288"/>
        <end position="307"/>
    </location>
</feature>
<dbReference type="RefSeq" id="WP_004039366.1">
    <property type="nucleotide sequence ID" value="NZ_CM001555.1"/>
</dbReference>
<keyword evidence="1" id="KW-0812">Transmembrane</keyword>
<dbReference type="OrthoDB" id="118096at2157"/>
<feature type="transmembrane region" description="Helical" evidence="1">
    <location>
        <begin position="95"/>
        <end position="115"/>
    </location>
</feature>
<feature type="transmembrane region" description="Helical" evidence="1">
    <location>
        <begin position="197"/>
        <end position="215"/>
    </location>
</feature>
<feature type="transmembrane region" description="Helical" evidence="1">
    <location>
        <begin position="504"/>
        <end position="527"/>
    </location>
</feature>
<name>J1ARI0_9EURY</name>
<organism evidence="2 3">
    <name type="scientific">Methanofollis liminatans DSM 4140</name>
    <dbReference type="NCBI Taxonomy" id="28892"/>
    <lineage>
        <taxon>Archaea</taxon>
        <taxon>Methanobacteriati</taxon>
        <taxon>Methanobacteriota</taxon>
        <taxon>Stenosarchaea group</taxon>
        <taxon>Methanomicrobia</taxon>
        <taxon>Methanomicrobiales</taxon>
        <taxon>Methanomicrobiaceae</taxon>
        <taxon>Methanofollis</taxon>
    </lineage>
</organism>
<sequence>MRKNLAKQTAFIFILLFTISLAFIYPHLLLTDEWITAAQLNHLVTGGDLLYGYTPYGSSAYAASHHNVLCYTLALPIVSLPAYYLFALFGDNFRLVVVLLWSGLLLALLLMVECWHPQYARWRGVPWTYAAIISWGVLLVLNMALYRPFWFVRGVHPADVGVYPEVAAIVFTNGVAFALFGVLAYLIFREVFESERWGLFGLVAVVTSSSYLFWSGNAKDHMLVALFFATALYFFTLYLSRDDPLWLFSSFIAVGWTAWARPELGPALAAGLFLFALALSVRKGWRRIGATALAVLGVPLGALPLFINNLGLSGNPLVLPWIAGYAAAAGSPVPGGMGTLQATVLGQLTPSSSDFISGLYGTFIDPVFGNAAGIFQVSPLSAFALLLALAAGYAYCRSRTTGMPSRDAHLLAFFTLSVALVLLTYGRSLPWMPDSAGVIPDMRYLSPIYLPMLVLGLYALKYIGFSEGEVTTSLKTLFWLVLIDLPLIYIVLQVLAGTWQAGQIAFLMYLTFFFLAIAGALAVGVILKKVRPSTLAYAIPVLMLLPLAWQLVVGFRFATSCWEGYHFWIPAAQYIWYIQYWIFPL</sequence>
<reference evidence="2 3" key="1">
    <citation type="submission" date="2011-08" db="EMBL/GenBank/DDBJ databases">
        <title>The complete genome of Methanofollis liminatans DSM 4140.</title>
        <authorList>
            <consortium name="US DOE Joint Genome Institute (JGI-PGF)"/>
            <person name="Lucas S."/>
            <person name="Han J."/>
            <person name="Lapidus A."/>
            <person name="Bruce D."/>
            <person name="Goodwin L."/>
            <person name="Pitluck S."/>
            <person name="Peters L."/>
            <person name="Kyrpides N."/>
            <person name="Mavromatis K."/>
            <person name="Ivanova N."/>
            <person name="Mikhailova N."/>
            <person name="Lu M."/>
            <person name="Detter J.C."/>
            <person name="Tapia R."/>
            <person name="Han C."/>
            <person name="Land M."/>
            <person name="Hauser L."/>
            <person name="Markowitz V."/>
            <person name="Cheng J.-F."/>
            <person name="Hugenholtz P."/>
            <person name="Woyke T."/>
            <person name="Wu D."/>
            <person name="Spring S."/>
            <person name="Schuler E."/>
            <person name="Brambilla E."/>
            <person name="Klenk H.-P."/>
            <person name="Eisen J.A."/>
        </authorList>
    </citation>
    <scope>NUCLEOTIDE SEQUENCE [LARGE SCALE GENOMIC DNA]</scope>
    <source>
        <strain evidence="2 3">DSM 4140</strain>
    </source>
</reference>
<feature type="transmembrane region" description="Helical" evidence="1">
    <location>
        <begin position="166"/>
        <end position="188"/>
    </location>
</feature>
<feature type="transmembrane region" description="Helical" evidence="1">
    <location>
        <begin position="68"/>
        <end position="89"/>
    </location>
</feature>
<feature type="transmembrane region" description="Helical" evidence="1">
    <location>
        <begin position="9"/>
        <end position="28"/>
    </location>
</feature>
<feature type="transmembrane region" description="Helical" evidence="1">
    <location>
        <begin position="127"/>
        <end position="146"/>
    </location>
</feature>
<keyword evidence="1" id="KW-0472">Membrane</keyword>
<dbReference type="HOGENOM" id="CLU_465908_0_0_2"/>
<feature type="transmembrane region" description="Helical" evidence="1">
    <location>
        <begin position="477"/>
        <end position="498"/>
    </location>
</feature>
<feature type="transmembrane region" description="Helical" evidence="1">
    <location>
        <begin position="221"/>
        <end position="239"/>
    </location>
</feature>
<evidence type="ECO:0000313" key="2">
    <source>
        <dbReference type="EMBL" id="EJG07608.1"/>
    </source>
</evidence>
<feature type="transmembrane region" description="Helical" evidence="1">
    <location>
        <begin position="448"/>
        <end position="465"/>
    </location>
</feature>
<protein>
    <submittedName>
        <fullName evidence="2">Uncharacterized protein</fullName>
    </submittedName>
</protein>
<evidence type="ECO:0000313" key="3">
    <source>
        <dbReference type="Proteomes" id="UP000005095"/>
    </source>
</evidence>
<feature type="transmembrane region" description="Helical" evidence="1">
    <location>
        <begin position="534"/>
        <end position="553"/>
    </location>
</feature>
<feature type="transmembrane region" description="Helical" evidence="1">
    <location>
        <begin position="265"/>
        <end position="281"/>
    </location>
</feature>
<proteinExistence type="predicted"/>
<dbReference type="Proteomes" id="UP000005095">
    <property type="component" value="Chromosome"/>
</dbReference>
<evidence type="ECO:0000256" key="1">
    <source>
        <dbReference type="SAM" id="Phobius"/>
    </source>
</evidence>
<dbReference type="EMBL" id="CM001555">
    <property type="protein sequence ID" value="EJG07608.1"/>
    <property type="molecule type" value="Genomic_DNA"/>
</dbReference>